<sequence length="343" mass="36039">MRALSIHPHGNGGRVVLGDVPEPDPTDGTLLVEALALGVCGTDREIVLRGPRALPAGREGLILGHESLGRVLEAPPEAGLAPGDHVVGIVRRPDPVPCSFCAAGQFDLCENGRFTERGILGRDGYGSERFRIEPEYVVRVDPALGLSAVLVEPASVVAKAWAQLERAVRRPLRRALVLGAGPIGLLAALFGAQRGAEVHVVDRVGHGAKPAQTRKIGAVYHTSVDDLHGVFDVVIECCGALVGEAVQRAAPGGAVCLVGVGDARTVGAINLADLARALISQNKTVMGTVNSNRLHFEAAHDALRSADPAWLDGLLTDRLSLADWSAAFETDPERIKAVIRFAA</sequence>
<dbReference type="Gene3D" id="3.90.180.10">
    <property type="entry name" value="Medium-chain alcohol dehydrogenases, catalytic domain"/>
    <property type="match status" value="1"/>
</dbReference>
<evidence type="ECO:0000313" key="9">
    <source>
        <dbReference type="Proteomes" id="UP001500804"/>
    </source>
</evidence>
<dbReference type="InterPro" id="IPR013154">
    <property type="entry name" value="ADH-like_N"/>
</dbReference>
<evidence type="ECO:0000256" key="1">
    <source>
        <dbReference type="ARBA" id="ARBA00001947"/>
    </source>
</evidence>
<dbReference type="InterPro" id="IPR031640">
    <property type="entry name" value="Glu_dehyd_C"/>
</dbReference>
<comment type="cofactor">
    <cofactor evidence="1">
        <name>Zn(2+)</name>
        <dbReference type="ChEBI" id="CHEBI:29105"/>
    </cofactor>
</comment>
<dbReference type="Proteomes" id="UP001500804">
    <property type="component" value="Unassembled WGS sequence"/>
</dbReference>
<comment type="caution">
    <text evidence="8">The sequence shown here is derived from an EMBL/GenBank/DDBJ whole genome shotgun (WGS) entry which is preliminary data.</text>
</comment>
<dbReference type="InterPro" id="IPR011032">
    <property type="entry name" value="GroES-like_sf"/>
</dbReference>
<dbReference type="InterPro" id="IPR036291">
    <property type="entry name" value="NAD(P)-bd_dom_sf"/>
</dbReference>
<keyword evidence="9" id="KW-1185">Reference proteome</keyword>
<dbReference type="PANTHER" id="PTHR43189:SF2">
    <property type="entry name" value="GLUCOSE 1-DEHYDROGENASE"/>
    <property type="match status" value="1"/>
</dbReference>
<dbReference type="PANTHER" id="PTHR43189">
    <property type="entry name" value="ZINC-TYPE ALCOHOL DEHYDROGENASE-LIKE PROTEIN C1198.01-RELATED"/>
    <property type="match status" value="1"/>
</dbReference>
<name>A0ABP9NAU4_9PSEU</name>
<gene>
    <name evidence="8" type="ORF">GCM10023320_08630</name>
</gene>
<keyword evidence="2" id="KW-0479">Metal-binding</keyword>
<organism evidence="8 9">
    <name type="scientific">Pseudonocardia adelaidensis</name>
    <dbReference type="NCBI Taxonomy" id="648754"/>
    <lineage>
        <taxon>Bacteria</taxon>
        <taxon>Bacillati</taxon>
        <taxon>Actinomycetota</taxon>
        <taxon>Actinomycetes</taxon>
        <taxon>Pseudonocardiales</taxon>
        <taxon>Pseudonocardiaceae</taxon>
        <taxon>Pseudonocardia</taxon>
    </lineage>
</organism>
<accession>A0ABP9NAU4</accession>
<dbReference type="Pfam" id="PF16912">
    <property type="entry name" value="Glu_dehyd_C"/>
    <property type="match status" value="1"/>
</dbReference>
<evidence type="ECO:0000256" key="2">
    <source>
        <dbReference type="ARBA" id="ARBA00022723"/>
    </source>
</evidence>
<evidence type="ECO:0000259" key="7">
    <source>
        <dbReference type="Pfam" id="PF16912"/>
    </source>
</evidence>
<dbReference type="SUPFAM" id="SSF51735">
    <property type="entry name" value="NAD(P)-binding Rossmann-fold domains"/>
    <property type="match status" value="1"/>
</dbReference>
<keyword evidence="3" id="KW-0862">Zinc</keyword>
<protein>
    <submittedName>
        <fullName evidence="8">Glucose 1-dehydrogenase</fullName>
    </submittedName>
</protein>
<reference evidence="9" key="1">
    <citation type="journal article" date="2019" name="Int. J. Syst. Evol. Microbiol.">
        <title>The Global Catalogue of Microorganisms (GCM) 10K type strain sequencing project: providing services to taxonomists for standard genome sequencing and annotation.</title>
        <authorList>
            <consortium name="The Broad Institute Genomics Platform"/>
            <consortium name="The Broad Institute Genome Sequencing Center for Infectious Disease"/>
            <person name="Wu L."/>
            <person name="Ma J."/>
        </authorList>
    </citation>
    <scope>NUCLEOTIDE SEQUENCE [LARGE SCALE GENOMIC DNA]</scope>
    <source>
        <strain evidence="9">JCM 18302</strain>
    </source>
</reference>
<dbReference type="EMBL" id="BAABJO010000003">
    <property type="protein sequence ID" value="GAA5113257.1"/>
    <property type="molecule type" value="Genomic_DNA"/>
</dbReference>
<evidence type="ECO:0000259" key="6">
    <source>
        <dbReference type="Pfam" id="PF08240"/>
    </source>
</evidence>
<dbReference type="Pfam" id="PF08240">
    <property type="entry name" value="ADH_N"/>
    <property type="match status" value="1"/>
</dbReference>
<dbReference type="SUPFAM" id="SSF50129">
    <property type="entry name" value="GroES-like"/>
    <property type="match status" value="1"/>
</dbReference>
<feature type="domain" description="Glucose dehydrogenase C-terminal" evidence="7">
    <location>
        <begin position="148"/>
        <end position="341"/>
    </location>
</feature>
<keyword evidence="4" id="KW-0560">Oxidoreductase</keyword>
<feature type="domain" description="Alcohol dehydrogenase-like N-terminal" evidence="6">
    <location>
        <begin position="27"/>
        <end position="140"/>
    </location>
</feature>
<evidence type="ECO:0000256" key="4">
    <source>
        <dbReference type="ARBA" id="ARBA00023002"/>
    </source>
</evidence>
<dbReference type="Gene3D" id="3.40.50.720">
    <property type="entry name" value="NAD(P)-binding Rossmann-like Domain"/>
    <property type="match status" value="1"/>
</dbReference>
<evidence type="ECO:0000256" key="5">
    <source>
        <dbReference type="SAM" id="MobiDB-lite"/>
    </source>
</evidence>
<evidence type="ECO:0000313" key="8">
    <source>
        <dbReference type="EMBL" id="GAA5113257.1"/>
    </source>
</evidence>
<evidence type="ECO:0000256" key="3">
    <source>
        <dbReference type="ARBA" id="ARBA00022833"/>
    </source>
</evidence>
<proteinExistence type="predicted"/>
<feature type="region of interest" description="Disordered" evidence="5">
    <location>
        <begin position="1"/>
        <end position="20"/>
    </location>
</feature>